<keyword evidence="2" id="KW-0732">Signal</keyword>
<dbReference type="EMBL" id="HBUE01125323">
    <property type="protein sequence ID" value="CAG6494493.1"/>
    <property type="molecule type" value="Transcribed_RNA"/>
</dbReference>
<proteinExistence type="predicted"/>
<reference evidence="3" key="1">
    <citation type="submission" date="2021-05" db="EMBL/GenBank/DDBJ databases">
        <authorList>
            <person name="Alioto T."/>
            <person name="Alioto T."/>
            <person name="Gomez Garrido J."/>
        </authorList>
    </citation>
    <scope>NUCLEOTIDE SEQUENCE</scope>
</reference>
<dbReference type="AlphaFoldDB" id="A0A8D8CK27"/>
<evidence type="ECO:0000256" key="2">
    <source>
        <dbReference type="SAM" id="SignalP"/>
    </source>
</evidence>
<feature type="signal peptide" evidence="2">
    <location>
        <begin position="1"/>
        <end position="15"/>
    </location>
</feature>
<accession>A0A8D8CK27</accession>
<name>A0A8D8CK27_CULPI</name>
<evidence type="ECO:0000313" key="3">
    <source>
        <dbReference type="EMBL" id="CAG6494493.1"/>
    </source>
</evidence>
<feature type="region of interest" description="Disordered" evidence="1">
    <location>
        <begin position="125"/>
        <end position="148"/>
    </location>
</feature>
<organism evidence="3">
    <name type="scientific">Culex pipiens</name>
    <name type="common">House mosquito</name>
    <dbReference type="NCBI Taxonomy" id="7175"/>
    <lineage>
        <taxon>Eukaryota</taxon>
        <taxon>Metazoa</taxon>
        <taxon>Ecdysozoa</taxon>
        <taxon>Arthropoda</taxon>
        <taxon>Hexapoda</taxon>
        <taxon>Insecta</taxon>
        <taxon>Pterygota</taxon>
        <taxon>Neoptera</taxon>
        <taxon>Endopterygota</taxon>
        <taxon>Diptera</taxon>
        <taxon>Nematocera</taxon>
        <taxon>Culicoidea</taxon>
        <taxon>Culicidae</taxon>
        <taxon>Culicinae</taxon>
        <taxon>Culicini</taxon>
        <taxon>Culex</taxon>
        <taxon>Culex</taxon>
    </lineage>
</organism>
<protein>
    <submittedName>
        <fullName evidence="3">(northern house mosquito) hypothetical protein</fullName>
    </submittedName>
</protein>
<evidence type="ECO:0000256" key="1">
    <source>
        <dbReference type="SAM" id="MobiDB-lite"/>
    </source>
</evidence>
<feature type="chain" id="PRO_5034225326" evidence="2">
    <location>
        <begin position="16"/>
        <end position="148"/>
    </location>
</feature>
<sequence length="148" mass="16451">MVPLVVVLVVVVVEVRPPGVIVRKDRQQEQHDHRVPDATLQQQLGQILGTLVQRYHTHHDQQPHLHCVLGSVEVHVLVGRNARLISSFEHRVPARAGTEPFVHVAGVVLPEVPQHGDVGWRDQRRAEASAGPGQPPQDVHHHHGDSWG</sequence>